<dbReference type="InterPro" id="IPR013780">
    <property type="entry name" value="Glyco_hydro_b"/>
</dbReference>
<dbReference type="InterPro" id="IPR044505">
    <property type="entry name" value="GlgX_Isoamylase_N_E_set"/>
</dbReference>
<dbReference type="Gene3D" id="3.20.20.80">
    <property type="entry name" value="Glycosidases"/>
    <property type="match status" value="1"/>
</dbReference>
<dbReference type="SMART" id="SM00642">
    <property type="entry name" value="Aamy"/>
    <property type="match status" value="1"/>
</dbReference>
<feature type="domain" description="Glycosyl hydrolase family 13 catalytic" evidence="3">
    <location>
        <begin position="169"/>
        <end position="572"/>
    </location>
</feature>
<keyword evidence="2" id="KW-0809">Transit peptide</keyword>
<accession>A0A9W6FTP0</accession>
<dbReference type="Gene3D" id="2.60.40.1180">
    <property type="entry name" value="Golgi alpha-mannosidase II"/>
    <property type="match status" value="1"/>
</dbReference>
<dbReference type="InterPro" id="IPR014756">
    <property type="entry name" value="Ig_E-set"/>
</dbReference>
<dbReference type="InterPro" id="IPR017853">
    <property type="entry name" value="GH"/>
</dbReference>
<evidence type="ECO:0000259" key="3">
    <source>
        <dbReference type="SMART" id="SM00642"/>
    </source>
</evidence>
<dbReference type="InterPro" id="IPR048650">
    <property type="entry name" value="ISOA1-3-like_C"/>
</dbReference>
<dbReference type="CDD" id="cd11326">
    <property type="entry name" value="AmyAc_Glg_debranch"/>
    <property type="match status" value="1"/>
</dbReference>
<dbReference type="EMBL" id="BSDR01000001">
    <property type="protein sequence ID" value="GLI33771.1"/>
    <property type="molecule type" value="Genomic_DNA"/>
</dbReference>
<dbReference type="Gene3D" id="2.60.40.10">
    <property type="entry name" value="Immunoglobulins"/>
    <property type="match status" value="1"/>
</dbReference>
<sequence>MGPLRATDEWQRVEGAPWPLGASWVELEKAYNFALYSRNATSVTLLLYTERDPVCPVHHRVLDPILNKTGLIWHCRIPEEELRGATLYAYRIDGPYDPSNGHRFDARKVLLDPFAISVYFPPQYSRSSASRPGSTDGMAPLGRLSRDPMSFDWSGHCRPRHTHDLIVYELHVKGFTARPNSGVSPEKRGTFAGLMEKIPYLQELGITVVELLPVHQFDPQEGNYWGYMTLNFFSPHHDYASGDPYREFCTMVKAFHTAGIEVWLDVVYNHTSEAGDGGPTYSYRGIDNKSYYFTRQDTGEYINDTGCGNTLNCAHPIVRALVLSSLQHWAGKMHVDGFRFDLASIFARALDGSMNTLDPPLIGEIGLLGYLRDVRLVAEAWDIGSYLLGRSFPGLTWRQWNGKFRDDIRAFVKGDAGMIGALMQRLYGSDDLFPDGPVEVYRPYQSVNFITAHDGFCLYDLVAYNQKHNEANGHNNTDGTDDNLSWNCGWEGDSGASREVMALRKQQIKNFFCLLMLANGTPMFCAGDEFMNTQQGNNNPYNQDNEITWLDWDLLEHNRDMFRFFRCMIAFRKAHPSIGRGRYWREDVQWYGTTGRVDFSSDSRSLAYFLRGERLENSDLYVMINAHWEDLVFTIREGRADQWRRVVDTSLSSPDDIAETGKGHPLSSLRHLVKARSIVVLERLNSVRSRRRAAHPQTKGPDVRRHV</sequence>
<keyword evidence="5" id="KW-1185">Reference proteome</keyword>
<protein>
    <submittedName>
        <fullName evidence="4">Glycogen debranching enzyme</fullName>
    </submittedName>
</protein>
<dbReference type="InterPro" id="IPR004193">
    <property type="entry name" value="Glyco_hydro_13_N"/>
</dbReference>
<dbReference type="AlphaFoldDB" id="A0A9W6FTP0"/>
<dbReference type="Pfam" id="PF21156">
    <property type="entry name" value="ISOA1-3_C"/>
    <property type="match status" value="1"/>
</dbReference>
<comment type="caution">
    <text evidence="4">The sequence shown here is derived from an EMBL/GenBank/DDBJ whole genome shotgun (WGS) entry which is preliminary data.</text>
</comment>
<dbReference type="Pfam" id="PF02922">
    <property type="entry name" value="CBM_48"/>
    <property type="match status" value="1"/>
</dbReference>
<dbReference type="GO" id="GO:0019156">
    <property type="term" value="F:isoamylase activity"/>
    <property type="evidence" value="ECO:0007669"/>
    <property type="project" value="UniProtKB-ARBA"/>
</dbReference>
<dbReference type="RefSeq" id="WP_281792959.1">
    <property type="nucleotide sequence ID" value="NZ_BSDR01000001.1"/>
</dbReference>
<evidence type="ECO:0000256" key="1">
    <source>
        <dbReference type="ARBA" id="ARBA00008061"/>
    </source>
</evidence>
<dbReference type="SUPFAM" id="SSF51011">
    <property type="entry name" value="Glycosyl hydrolase domain"/>
    <property type="match status" value="1"/>
</dbReference>
<dbReference type="Proteomes" id="UP001144372">
    <property type="component" value="Unassembled WGS sequence"/>
</dbReference>
<name>A0A9W6FTP0_9BACT</name>
<organism evidence="4 5">
    <name type="scientific">Desulforhabdus amnigena</name>
    <dbReference type="NCBI Taxonomy" id="40218"/>
    <lineage>
        <taxon>Bacteria</taxon>
        <taxon>Pseudomonadati</taxon>
        <taxon>Thermodesulfobacteriota</taxon>
        <taxon>Syntrophobacteria</taxon>
        <taxon>Syntrophobacterales</taxon>
        <taxon>Syntrophobacteraceae</taxon>
        <taxon>Desulforhabdus</taxon>
    </lineage>
</organism>
<dbReference type="SUPFAM" id="SSF81296">
    <property type="entry name" value="E set domains"/>
    <property type="match status" value="1"/>
</dbReference>
<dbReference type="PANTHER" id="PTHR43002">
    <property type="entry name" value="GLYCOGEN DEBRANCHING ENZYME"/>
    <property type="match status" value="1"/>
</dbReference>
<dbReference type="SUPFAM" id="SSF51445">
    <property type="entry name" value="(Trans)glycosidases"/>
    <property type="match status" value="1"/>
</dbReference>
<gene>
    <name evidence="4" type="primary">glgX</name>
    <name evidence="4" type="ORF">DAMNIGENAA_12040</name>
</gene>
<dbReference type="InterPro" id="IPR006047">
    <property type="entry name" value="GH13_cat_dom"/>
</dbReference>
<proteinExistence type="inferred from homology"/>
<evidence type="ECO:0000256" key="2">
    <source>
        <dbReference type="ARBA" id="ARBA00022946"/>
    </source>
</evidence>
<evidence type="ECO:0000313" key="5">
    <source>
        <dbReference type="Proteomes" id="UP001144372"/>
    </source>
</evidence>
<dbReference type="Pfam" id="PF00128">
    <property type="entry name" value="Alpha-amylase"/>
    <property type="match status" value="1"/>
</dbReference>
<reference evidence="4" key="1">
    <citation type="submission" date="2022-12" db="EMBL/GenBank/DDBJ databases">
        <title>Reference genome sequencing for broad-spectrum identification of bacterial and archaeal isolates by mass spectrometry.</title>
        <authorList>
            <person name="Sekiguchi Y."/>
            <person name="Tourlousse D.M."/>
        </authorList>
    </citation>
    <scope>NUCLEOTIDE SEQUENCE</scope>
    <source>
        <strain evidence="4">ASRB1</strain>
    </source>
</reference>
<evidence type="ECO:0000313" key="4">
    <source>
        <dbReference type="EMBL" id="GLI33771.1"/>
    </source>
</evidence>
<comment type="similarity">
    <text evidence="1">Belongs to the glycosyl hydrolase 13 family.</text>
</comment>
<dbReference type="CDD" id="cd02856">
    <property type="entry name" value="E_set_GDE_Isoamylase_N"/>
    <property type="match status" value="1"/>
</dbReference>
<dbReference type="InterPro" id="IPR013783">
    <property type="entry name" value="Ig-like_fold"/>
</dbReference>
<dbReference type="GO" id="GO:0005975">
    <property type="term" value="P:carbohydrate metabolic process"/>
    <property type="evidence" value="ECO:0007669"/>
    <property type="project" value="InterPro"/>
</dbReference>